<reference evidence="9 10" key="1">
    <citation type="journal article" date="2015" name="Science">
        <title>Genetic determinants of in vivo fitness and diet responsiveness in multiple human gut Bacteroides.</title>
        <authorList>
            <person name="Wu M."/>
            <person name="McNulty N.P."/>
            <person name="Rodionov D.A."/>
            <person name="Khoroshkin M.S."/>
            <person name="Griffin N.W."/>
            <person name="Cheng J."/>
            <person name="Latreille P."/>
            <person name="Kerstetter R.A."/>
            <person name="Terrapon N."/>
            <person name="Henrissat B."/>
            <person name="Osterman A.L."/>
            <person name="Gordon J.I."/>
        </authorList>
    </citation>
    <scope>NUCLEOTIDE SEQUENCE [LARGE SCALE GENOMIC DNA]</scope>
    <source>
        <strain evidence="9 10">WH2</strain>
    </source>
</reference>
<feature type="chain" id="PRO_5006047362" evidence="6">
    <location>
        <begin position="23"/>
        <end position="558"/>
    </location>
</feature>
<dbReference type="GO" id="GO:0009279">
    <property type="term" value="C:cell outer membrane"/>
    <property type="evidence" value="ECO:0007669"/>
    <property type="project" value="UniProtKB-SubCell"/>
</dbReference>
<evidence type="ECO:0000256" key="2">
    <source>
        <dbReference type="ARBA" id="ARBA00006275"/>
    </source>
</evidence>
<evidence type="ECO:0000256" key="5">
    <source>
        <dbReference type="ARBA" id="ARBA00023237"/>
    </source>
</evidence>
<dbReference type="Gene3D" id="1.25.40.390">
    <property type="match status" value="1"/>
</dbReference>
<dbReference type="Pfam" id="PF07980">
    <property type="entry name" value="SusD_RagB"/>
    <property type="match status" value="1"/>
</dbReference>
<evidence type="ECO:0000256" key="3">
    <source>
        <dbReference type="ARBA" id="ARBA00022729"/>
    </source>
</evidence>
<dbReference type="InterPro" id="IPR033985">
    <property type="entry name" value="SusD-like_N"/>
</dbReference>
<sequence>MKKYKNLLLALFVALASGCSDMLDIKPTSFISDEAIWEDKVLIDKFVANTYGSMLCGFNRCTAGFGQNWSMSWAGNMDSATDDFASVSDSPIYTQLNKDAITAQSCPFVSEIWIQEYLVIRKCNTIIERVAGVDDKVLTAKEKLRIDAEARFLRAFCYFDLGRTFGKAPLILKAQNLEEDLLVAPSSFAEIVEFVKDECDLYADNLPLTYPEEEAGHATKGAFLALKSRALLYLASPLNSEDDARKWDDAAVAAQAVMDLHVYELYKMGETPYRSMEFDKTAANKEVIFERRFSFPEAPHNIHMMWSLDAEDAGSWNGLYPTQNLVDAYETIDGKLIDDPTNTMYDAQDPYSNRDARFYQSIIYNGSTWETYLMSMVTNTVDPSKNGSCKPRLGKARCGYGPKKFIEELDPSTNIYGGYAQSNNWPYFRYAEVLLNYAEAKNESLSVPDESVYNAVNEVRARSNQPNLPTGLSKEEMRKRIKNERRVELLLEEHRFYDLRRWKDGNVLAEPIMGMNIYNNNITLKYEISKVEDRVFTGEHYYLPIPLSEQEKNPLLKE</sequence>
<feature type="domain" description="SusD-like N-terminal" evidence="8">
    <location>
        <begin position="78"/>
        <end position="231"/>
    </location>
</feature>
<dbReference type="EMBL" id="CP012801">
    <property type="protein sequence ID" value="ALJ59174.1"/>
    <property type="molecule type" value="Genomic_DNA"/>
</dbReference>
<name>A0A0P0GAB2_9BACE</name>
<keyword evidence="3 6" id="KW-0732">Signal</keyword>
<evidence type="ECO:0000256" key="6">
    <source>
        <dbReference type="SAM" id="SignalP"/>
    </source>
</evidence>
<feature type="signal peptide" evidence="6">
    <location>
        <begin position="1"/>
        <end position="22"/>
    </location>
</feature>
<dbReference type="AlphaFoldDB" id="A0A0P0GAB2"/>
<evidence type="ECO:0000259" key="7">
    <source>
        <dbReference type="Pfam" id="PF07980"/>
    </source>
</evidence>
<evidence type="ECO:0000256" key="1">
    <source>
        <dbReference type="ARBA" id="ARBA00004442"/>
    </source>
</evidence>
<dbReference type="SUPFAM" id="SSF48452">
    <property type="entry name" value="TPR-like"/>
    <property type="match status" value="1"/>
</dbReference>
<accession>A0A0P0GAB2</accession>
<gene>
    <name evidence="9" type="ORF">BcellWH2_01928</name>
</gene>
<feature type="domain" description="RagB/SusD" evidence="7">
    <location>
        <begin position="300"/>
        <end position="557"/>
    </location>
</feature>
<proteinExistence type="inferred from homology"/>
<comment type="subcellular location">
    <subcellularLocation>
        <location evidence="1">Cell outer membrane</location>
    </subcellularLocation>
</comment>
<evidence type="ECO:0000313" key="9">
    <source>
        <dbReference type="EMBL" id="ALJ59174.1"/>
    </source>
</evidence>
<dbReference type="InterPro" id="IPR012944">
    <property type="entry name" value="SusD_RagB_dom"/>
</dbReference>
<dbReference type="InterPro" id="IPR011990">
    <property type="entry name" value="TPR-like_helical_dom_sf"/>
</dbReference>
<evidence type="ECO:0000313" key="10">
    <source>
        <dbReference type="Proteomes" id="UP000061809"/>
    </source>
</evidence>
<organism evidence="9 10">
    <name type="scientific">Bacteroides cellulosilyticus</name>
    <dbReference type="NCBI Taxonomy" id="246787"/>
    <lineage>
        <taxon>Bacteria</taxon>
        <taxon>Pseudomonadati</taxon>
        <taxon>Bacteroidota</taxon>
        <taxon>Bacteroidia</taxon>
        <taxon>Bacteroidales</taxon>
        <taxon>Bacteroidaceae</taxon>
        <taxon>Bacteroides</taxon>
    </lineage>
</organism>
<protein>
    <submittedName>
        <fullName evidence="9">SusD family protein</fullName>
    </submittedName>
</protein>
<comment type="similarity">
    <text evidence="2">Belongs to the SusD family.</text>
</comment>
<dbReference type="RefSeq" id="WP_029429091.1">
    <property type="nucleotide sequence ID" value="NZ_CP012801.1"/>
</dbReference>
<dbReference type="Proteomes" id="UP000061809">
    <property type="component" value="Chromosome"/>
</dbReference>
<dbReference type="PATRIC" id="fig|246787.4.peg.1986"/>
<dbReference type="Pfam" id="PF14322">
    <property type="entry name" value="SusD-like_3"/>
    <property type="match status" value="1"/>
</dbReference>
<dbReference type="CDD" id="cd08977">
    <property type="entry name" value="SusD"/>
    <property type="match status" value="1"/>
</dbReference>
<evidence type="ECO:0000259" key="8">
    <source>
        <dbReference type="Pfam" id="PF14322"/>
    </source>
</evidence>
<evidence type="ECO:0000256" key="4">
    <source>
        <dbReference type="ARBA" id="ARBA00023136"/>
    </source>
</evidence>
<dbReference type="KEGG" id="bcel:BcellWH2_01928"/>
<dbReference type="PROSITE" id="PS51257">
    <property type="entry name" value="PROKAR_LIPOPROTEIN"/>
    <property type="match status" value="1"/>
</dbReference>
<keyword evidence="4" id="KW-0472">Membrane</keyword>
<keyword evidence="5" id="KW-0998">Cell outer membrane</keyword>